<accession>A0A0R3KXV2</accession>
<dbReference type="PIRSF" id="PIRSF034077">
    <property type="entry name" value="UCP034077"/>
    <property type="match status" value="1"/>
</dbReference>
<evidence type="ECO:0000313" key="2">
    <source>
        <dbReference type="EMBL" id="KRR00376.1"/>
    </source>
</evidence>
<protein>
    <recommendedName>
        <fullName evidence="4">TonB C-terminal domain-containing protein</fullName>
    </recommendedName>
</protein>
<reference evidence="2 3" key="1">
    <citation type="submission" date="2014-03" db="EMBL/GenBank/DDBJ databases">
        <title>Bradyrhizobium valentinum sp. nov., isolated from effective nodules of Lupinus mariae-josephae, a lupine endemic of basic-lime soils in Eastern Spain.</title>
        <authorList>
            <person name="Duran D."/>
            <person name="Rey L."/>
            <person name="Navarro A."/>
            <person name="Busquets A."/>
            <person name="Imperial J."/>
            <person name="Ruiz-Argueso T."/>
        </authorList>
    </citation>
    <scope>NUCLEOTIDE SEQUENCE [LARGE SCALE GENOMIC DNA]</scope>
    <source>
        <strain evidence="2 3">LmjM3</strain>
    </source>
</reference>
<feature type="chain" id="PRO_5009796873" description="TonB C-terminal domain-containing protein" evidence="1">
    <location>
        <begin position="26"/>
        <end position="146"/>
    </location>
</feature>
<evidence type="ECO:0008006" key="4">
    <source>
        <dbReference type="Google" id="ProtNLM"/>
    </source>
</evidence>
<gene>
    <name evidence="2" type="ORF">CP49_27935</name>
</gene>
<proteinExistence type="predicted"/>
<dbReference type="AlphaFoldDB" id="A0A0R3KXV2"/>
<name>A0A0R3KXV2_9BRAD</name>
<dbReference type="Proteomes" id="UP000051913">
    <property type="component" value="Unassembled WGS sequence"/>
</dbReference>
<evidence type="ECO:0000256" key="1">
    <source>
        <dbReference type="SAM" id="SignalP"/>
    </source>
</evidence>
<keyword evidence="1" id="KW-0732">Signal</keyword>
<organism evidence="2 3">
    <name type="scientific">Bradyrhizobium valentinum</name>
    <dbReference type="NCBI Taxonomy" id="1518501"/>
    <lineage>
        <taxon>Bacteria</taxon>
        <taxon>Pseudomonadati</taxon>
        <taxon>Pseudomonadota</taxon>
        <taxon>Alphaproteobacteria</taxon>
        <taxon>Hyphomicrobiales</taxon>
        <taxon>Nitrobacteraceae</taxon>
        <taxon>Bradyrhizobium</taxon>
    </lineage>
</organism>
<dbReference type="InterPro" id="IPR014587">
    <property type="entry name" value="UCP034077"/>
</dbReference>
<keyword evidence="3" id="KW-1185">Reference proteome</keyword>
<dbReference type="Gene3D" id="3.30.1150.10">
    <property type="match status" value="1"/>
</dbReference>
<dbReference type="STRING" id="1518501.CQ10_39320"/>
<comment type="caution">
    <text evidence="2">The sequence shown here is derived from an EMBL/GenBank/DDBJ whole genome shotgun (WGS) entry which is preliminary data.</text>
</comment>
<dbReference type="RefSeq" id="WP_057853653.1">
    <property type="nucleotide sequence ID" value="NZ_LLXX01000165.1"/>
</dbReference>
<sequence>MISARSKPYVWFAAALVWLASAAHAPAEPQQLDTIKDVYAKLYSCWRPPPASRANPMDITVIVSFNREGAILGQPRITYESANAGENDRIAYRIAVMETLQRCAPLPFTEGLGGAVAGRPFAVTFRTRKRPPKPEETRAWLIQKIL</sequence>
<evidence type="ECO:0000313" key="3">
    <source>
        <dbReference type="Proteomes" id="UP000051913"/>
    </source>
</evidence>
<dbReference type="EMBL" id="LLXX01000165">
    <property type="protein sequence ID" value="KRR00376.1"/>
    <property type="molecule type" value="Genomic_DNA"/>
</dbReference>
<feature type="signal peptide" evidence="1">
    <location>
        <begin position="1"/>
        <end position="25"/>
    </location>
</feature>